<dbReference type="SUPFAM" id="SSF53335">
    <property type="entry name" value="S-adenosyl-L-methionine-dependent methyltransferases"/>
    <property type="match status" value="1"/>
</dbReference>
<organism evidence="4 5">
    <name type="scientific">Mycolicibacterium iranicum</name>
    <name type="common">Mycobacterium iranicum</name>
    <dbReference type="NCBI Taxonomy" id="912594"/>
    <lineage>
        <taxon>Bacteria</taxon>
        <taxon>Bacillati</taxon>
        <taxon>Actinomycetota</taxon>
        <taxon>Actinomycetes</taxon>
        <taxon>Mycobacteriales</taxon>
        <taxon>Mycobacteriaceae</taxon>
        <taxon>Mycolicibacterium</taxon>
    </lineage>
</organism>
<dbReference type="GO" id="GO:0032259">
    <property type="term" value="P:methylation"/>
    <property type="evidence" value="ECO:0007669"/>
    <property type="project" value="UniProtKB-KW"/>
</dbReference>
<gene>
    <name evidence="4" type="ORF">AWC12_08100</name>
    <name evidence="3" type="ORF">OY187_25855</name>
</gene>
<evidence type="ECO:0000256" key="1">
    <source>
        <dbReference type="SAM" id="MobiDB-lite"/>
    </source>
</evidence>
<evidence type="ECO:0000313" key="3">
    <source>
        <dbReference type="EMBL" id="MCZ0731488.1"/>
    </source>
</evidence>
<evidence type="ECO:0000313" key="6">
    <source>
        <dbReference type="Proteomes" id="UP001084650"/>
    </source>
</evidence>
<feature type="region of interest" description="Disordered" evidence="1">
    <location>
        <begin position="1"/>
        <end position="22"/>
    </location>
</feature>
<name>A0A1X1WTX3_MYCIR</name>
<keyword evidence="6" id="KW-1185">Reference proteome</keyword>
<dbReference type="Proteomes" id="UP000193622">
    <property type="component" value="Unassembled WGS sequence"/>
</dbReference>
<reference evidence="3" key="2">
    <citation type="submission" date="2022-12" db="EMBL/GenBank/DDBJ databases">
        <title>Whole genome sequence of Mycolicibacterium iranicum strain SBH312.</title>
        <authorList>
            <person name="Jani J."/>
            <person name="Arifin Mustapha Z."/>
            <person name="Ahmed K."/>
            <person name="Kai Ling C."/>
        </authorList>
    </citation>
    <scope>NUCLEOTIDE SEQUENCE</scope>
    <source>
        <strain evidence="3">SBH312</strain>
    </source>
</reference>
<keyword evidence="4" id="KW-0489">Methyltransferase</keyword>
<dbReference type="EMBL" id="LQPC01000022">
    <property type="protein sequence ID" value="ORV90106.1"/>
    <property type="molecule type" value="Genomic_DNA"/>
</dbReference>
<dbReference type="RefSeq" id="WP_024444965.1">
    <property type="nucleotide sequence ID" value="NZ_JAPQYE010000017.1"/>
</dbReference>
<accession>A0A1X1WTX3</accession>
<dbReference type="InterPro" id="IPR029063">
    <property type="entry name" value="SAM-dependent_MTases_sf"/>
</dbReference>
<protein>
    <submittedName>
        <fullName evidence="3 4">SAM-dependent methyltransferase</fullName>
    </submittedName>
</protein>
<dbReference type="AlphaFoldDB" id="A0A1X1WTX3"/>
<reference evidence="4 5" key="1">
    <citation type="submission" date="2016-01" db="EMBL/GenBank/DDBJ databases">
        <title>The new phylogeny of the genus Mycobacterium.</title>
        <authorList>
            <person name="Tarcisio F."/>
            <person name="Conor M."/>
            <person name="Antonella G."/>
            <person name="Elisabetta G."/>
            <person name="Giulia F.S."/>
            <person name="Sara T."/>
            <person name="Anna F."/>
            <person name="Clotilde B."/>
            <person name="Roberto B."/>
            <person name="Veronica D.S."/>
            <person name="Fabio R."/>
            <person name="Monica P."/>
            <person name="Olivier J."/>
            <person name="Enrico T."/>
            <person name="Nicola S."/>
        </authorList>
    </citation>
    <scope>NUCLEOTIDE SEQUENCE [LARGE SCALE GENOMIC DNA]</scope>
    <source>
        <strain evidence="4 5">DSM 45541</strain>
    </source>
</reference>
<evidence type="ECO:0000313" key="5">
    <source>
        <dbReference type="Proteomes" id="UP000193622"/>
    </source>
</evidence>
<comment type="caution">
    <text evidence="4">The sequence shown here is derived from an EMBL/GenBank/DDBJ whole genome shotgun (WGS) entry which is preliminary data.</text>
</comment>
<dbReference type="InterPro" id="IPR041698">
    <property type="entry name" value="Methyltransf_25"/>
</dbReference>
<feature type="domain" description="Methyltransferase" evidence="2">
    <location>
        <begin position="44"/>
        <end position="131"/>
    </location>
</feature>
<dbReference type="Pfam" id="PF13649">
    <property type="entry name" value="Methyltransf_25"/>
    <property type="match status" value="1"/>
</dbReference>
<sequence length="182" mass="19337">MADADRTRWDRRYREQGSTPPGDVALPSVFQPYASQFPRAGNAVDLACGVGAAAVWLARRGLHVWGCDVSPVAIARAAELAARCGQAERCTFVVADLDDGLPPGEPADVLLCNKFRDRKLDDAMIDRLAPGGILAINVLSEVGASPGPFRARPGELLQAFAALEVIADDEADGEAWLLARLG</sequence>
<dbReference type="Gene3D" id="3.40.50.150">
    <property type="entry name" value="Vaccinia Virus protein VP39"/>
    <property type="match status" value="1"/>
</dbReference>
<dbReference type="EMBL" id="JAPQYE010000017">
    <property type="protein sequence ID" value="MCZ0731488.1"/>
    <property type="molecule type" value="Genomic_DNA"/>
</dbReference>
<evidence type="ECO:0000313" key="4">
    <source>
        <dbReference type="EMBL" id="ORV90106.1"/>
    </source>
</evidence>
<evidence type="ECO:0000259" key="2">
    <source>
        <dbReference type="Pfam" id="PF13649"/>
    </source>
</evidence>
<keyword evidence="4" id="KW-0808">Transferase</keyword>
<dbReference type="CDD" id="cd02440">
    <property type="entry name" value="AdoMet_MTases"/>
    <property type="match status" value="1"/>
</dbReference>
<feature type="compositionally biased region" description="Basic and acidic residues" evidence="1">
    <location>
        <begin position="1"/>
        <end position="15"/>
    </location>
</feature>
<dbReference type="Proteomes" id="UP001084650">
    <property type="component" value="Unassembled WGS sequence"/>
</dbReference>
<proteinExistence type="predicted"/>
<dbReference type="GO" id="GO:0008168">
    <property type="term" value="F:methyltransferase activity"/>
    <property type="evidence" value="ECO:0007669"/>
    <property type="project" value="UniProtKB-KW"/>
</dbReference>